<sequence length="196" mass="21187">SRENVQDHKSGFAIPGVDSTPVSKTDETDEAWSTISLRLPEAIRRLLVSAKRLAASCYPTPSSQSPYSLISEDATGVSNQTVNSPWQKPESQQCSLMPDPKLRQSIVQEVQSESDKKADIIEKTTSIENSAYKDDSEILASAGPVLMAETSPGSASLSRVRTEFHSQLKLDSFGLPGYSLFNVRAVMGPVSPQAVS</sequence>
<proteinExistence type="predicted"/>
<dbReference type="AlphaFoldDB" id="A0A448WD80"/>
<protein>
    <submittedName>
        <fullName evidence="2">Uncharacterized protein</fullName>
    </submittedName>
</protein>
<keyword evidence="3" id="KW-1185">Reference proteome</keyword>
<evidence type="ECO:0000313" key="2">
    <source>
        <dbReference type="EMBL" id="VEL08952.1"/>
    </source>
</evidence>
<evidence type="ECO:0000256" key="1">
    <source>
        <dbReference type="SAM" id="MobiDB-lite"/>
    </source>
</evidence>
<dbReference type="EMBL" id="CAAALY010005126">
    <property type="protein sequence ID" value="VEL08952.1"/>
    <property type="molecule type" value="Genomic_DNA"/>
</dbReference>
<accession>A0A448WD80</accession>
<gene>
    <name evidence="2" type="ORF">PXEA_LOCUS2392</name>
</gene>
<feature type="compositionally biased region" description="Basic and acidic residues" evidence="1">
    <location>
        <begin position="1"/>
        <end position="10"/>
    </location>
</feature>
<evidence type="ECO:0000313" key="3">
    <source>
        <dbReference type="Proteomes" id="UP000784294"/>
    </source>
</evidence>
<reference evidence="2" key="1">
    <citation type="submission" date="2018-11" db="EMBL/GenBank/DDBJ databases">
        <authorList>
            <consortium name="Pathogen Informatics"/>
        </authorList>
    </citation>
    <scope>NUCLEOTIDE SEQUENCE</scope>
</reference>
<feature type="non-terminal residue" evidence="2">
    <location>
        <position position="1"/>
    </location>
</feature>
<name>A0A448WD80_9PLAT</name>
<dbReference type="Proteomes" id="UP000784294">
    <property type="component" value="Unassembled WGS sequence"/>
</dbReference>
<feature type="region of interest" description="Disordered" evidence="1">
    <location>
        <begin position="1"/>
        <end position="28"/>
    </location>
</feature>
<organism evidence="2 3">
    <name type="scientific">Protopolystoma xenopodis</name>
    <dbReference type="NCBI Taxonomy" id="117903"/>
    <lineage>
        <taxon>Eukaryota</taxon>
        <taxon>Metazoa</taxon>
        <taxon>Spiralia</taxon>
        <taxon>Lophotrochozoa</taxon>
        <taxon>Platyhelminthes</taxon>
        <taxon>Monogenea</taxon>
        <taxon>Polyopisthocotylea</taxon>
        <taxon>Polystomatidea</taxon>
        <taxon>Polystomatidae</taxon>
        <taxon>Protopolystoma</taxon>
    </lineage>
</organism>
<comment type="caution">
    <text evidence="2">The sequence shown here is derived from an EMBL/GenBank/DDBJ whole genome shotgun (WGS) entry which is preliminary data.</text>
</comment>